<evidence type="ECO:0000256" key="2">
    <source>
        <dbReference type="ARBA" id="ARBA00007279"/>
    </source>
</evidence>
<dbReference type="GO" id="GO:0016020">
    <property type="term" value="C:membrane"/>
    <property type="evidence" value="ECO:0007669"/>
    <property type="project" value="UniProtKB-SubCell"/>
</dbReference>
<name>A0A978V9H0_ZIZJJ</name>
<gene>
    <name evidence="7" type="ORF">FEM48_Zijuj06G0131800</name>
</gene>
<comment type="caution">
    <text evidence="7">The sequence shown here is derived from an EMBL/GenBank/DDBJ whole genome shotgun (WGS) entry which is preliminary data.</text>
</comment>
<dbReference type="Pfam" id="PF09775">
    <property type="entry name" value="Keratin_assoc"/>
    <property type="match status" value="1"/>
</dbReference>
<feature type="transmembrane region" description="Helical" evidence="6">
    <location>
        <begin position="55"/>
        <end position="72"/>
    </location>
</feature>
<keyword evidence="5 6" id="KW-0472">Membrane</keyword>
<evidence type="ECO:0000256" key="6">
    <source>
        <dbReference type="SAM" id="Phobius"/>
    </source>
</evidence>
<evidence type="ECO:0000313" key="7">
    <source>
        <dbReference type="EMBL" id="KAH7524555.1"/>
    </source>
</evidence>
<evidence type="ECO:0000313" key="8">
    <source>
        <dbReference type="Proteomes" id="UP000813462"/>
    </source>
</evidence>
<dbReference type="InterPro" id="IPR018614">
    <property type="entry name" value="KRTCAP2"/>
</dbReference>
<evidence type="ECO:0000256" key="1">
    <source>
        <dbReference type="ARBA" id="ARBA00004141"/>
    </source>
</evidence>
<reference evidence="7" key="1">
    <citation type="journal article" date="2021" name="Front. Plant Sci.">
        <title>Chromosome-Scale Genome Assembly for Chinese Sour Jujube and Insights Into Its Genome Evolution and Domestication Signature.</title>
        <authorList>
            <person name="Shen L.-Y."/>
            <person name="Luo H."/>
            <person name="Wang X.-L."/>
            <person name="Wang X.-M."/>
            <person name="Qiu X.-J."/>
            <person name="Liu H."/>
            <person name="Zhou S.-S."/>
            <person name="Jia K.-H."/>
            <person name="Nie S."/>
            <person name="Bao Y.-T."/>
            <person name="Zhang R.-G."/>
            <person name="Yun Q.-Z."/>
            <person name="Chai Y.-H."/>
            <person name="Lu J.-Y."/>
            <person name="Li Y."/>
            <person name="Zhao S.-W."/>
            <person name="Mao J.-F."/>
            <person name="Jia S.-G."/>
            <person name="Mao Y.-M."/>
        </authorList>
    </citation>
    <scope>NUCLEOTIDE SEQUENCE</scope>
    <source>
        <strain evidence="7">AT0</strain>
        <tissue evidence="7">Leaf</tissue>
    </source>
</reference>
<keyword evidence="4 6" id="KW-1133">Transmembrane helix</keyword>
<accession>A0A978V9H0</accession>
<protein>
    <recommendedName>
        <fullName evidence="9">Dolichyl-diphosphooligosaccharide--protein glycosyltransferase subunit KCP2</fullName>
    </recommendedName>
</protein>
<proteinExistence type="inferred from homology"/>
<evidence type="ECO:0000256" key="3">
    <source>
        <dbReference type="ARBA" id="ARBA00022692"/>
    </source>
</evidence>
<evidence type="ECO:0000256" key="5">
    <source>
        <dbReference type="ARBA" id="ARBA00023136"/>
    </source>
</evidence>
<dbReference type="Proteomes" id="UP000813462">
    <property type="component" value="Unassembled WGS sequence"/>
</dbReference>
<keyword evidence="3 6" id="KW-0812">Transmembrane</keyword>
<dbReference type="AlphaFoldDB" id="A0A978V9H0"/>
<organism evidence="7 8">
    <name type="scientific">Ziziphus jujuba var. spinosa</name>
    <dbReference type="NCBI Taxonomy" id="714518"/>
    <lineage>
        <taxon>Eukaryota</taxon>
        <taxon>Viridiplantae</taxon>
        <taxon>Streptophyta</taxon>
        <taxon>Embryophyta</taxon>
        <taxon>Tracheophyta</taxon>
        <taxon>Spermatophyta</taxon>
        <taxon>Magnoliopsida</taxon>
        <taxon>eudicotyledons</taxon>
        <taxon>Gunneridae</taxon>
        <taxon>Pentapetalae</taxon>
        <taxon>rosids</taxon>
        <taxon>fabids</taxon>
        <taxon>Rosales</taxon>
        <taxon>Rhamnaceae</taxon>
        <taxon>Paliureae</taxon>
        <taxon>Ziziphus</taxon>
    </lineage>
</organism>
<feature type="transmembrane region" description="Helical" evidence="6">
    <location>
        <begin position="122"/>
        <end position="148"/>
    </location>
</feature>
<comment type="subcellular location">
    <subcellularLocation>
        <location evidence="1">Membrane</location>
        <topology evidence="1">Multi-pass membrane protein</topology>
    </subcellularLocation>
</comment>
<dbReference type="PANTHER" id="PTHR32001:SF1">
    <property type="entry name" value="KERATINOCYTE-ASSOCIATED PROTEIN 2"/>
    <property type="match status" value="1"/>
</dbReference>
<sequence length="168" mass="18260">MTSAPHEAKTRFIRICDGKGDLKELSASATVLRLVIGFWMMIAASISMANSGSSMLYSFLLFTVILSLQEMYRGKLASTELFTILGGFISSLIFLVLLTFIGNFQETCGMRSGWGAVIIAEAVALIAASTVHRVCITTCFLFSVGLLYEVNKLSGIALSKSESKTKRH</sequence>
<evidence type="ECO:0000256" key="4">
    <source>
        <dbReference type="ARBA" id="ARBA00022989"/>
    </source>
</evidence>
<dbReference type="PANTHER" id="PTHR32001">
    <property type="entry name" value="KERATINOCYTE-ASSOCIATED PROTEIN 2"/>
    <property type="match status" value="1"/>
</dbReference>
<feature type="transmembrane region" description="Helical" evidence="6">
    <location>
        <begin position="81"/>
        <end position="102"/>
    </location>
</feature>
<evidence type="ECO:0008006" key="9">
    <source>
        <dbReference type="Google" id="ProtNLM"/>
    </source>
</evidence>
<comment type="similarity">
    <text evidence="2">Belongs to the KRTCAP2 family.</text>
</comment>
<dbReference type="EMBL" id="JAEACU010000006">
    <property type="protein sequence ID" value="KAH7524555.1"/>
    <property type="molecule type" value="Genomic_DNA"/>
</dbReference>